<sequence length="240" mass="25163">MRTPDDRWAELAAAALAGELTSSEAAEFDDLRRSDTRRAEEYVALQGISGRLRQGDLTWVAPRGTDDLADRIAASIQRDDLTALSPSPSQAVTAEGARRRRRWLAPLSAAACLVLGLVIGVNSAGLFAPSPPSGPPGTLGAVEQISVVEDEGAADVHAQLVAHTWGTEAYLEATGLTVGATYELVFVGSNGEEFSAGEVLGSDVPIVCRMNAGVMREDTVRMELRGTGDVVVAHAALPSV</sequence>
<keyword evidence="1" id="KW-0472">Membrane</keyword>
<dbReference type="KEGG" id="mlv:CVS47_03322"/>
<protein>
    <recommendedName>
        <fullName evidence="4">Anti-sigma-K factor RskA</fullName>
    </recommendedName>
</protein>
<reference evidence="2 3" key="1">
    <citation type="submission" date="2018-08" db="EMBL/GenBank/DDBJ databases">
        <title>Microbacterium lemovicicum sp. nov., a bacterium isolated from a natural uranium-rich soil.</title>
        <authorList>
            <person name="ORTET P."/>
        </authorList>
    </citation>
    <scope>NUCLEOTIDE SEQUENCE [LARGE SCALE GENOMIC DNA]</scope>
    <source>
        <strain evidence="2 3">Viu22</strain>
    </source>
</reference>
<feature type="transmembrane region" description="Helical" evidence="1">
    <location>
        <begin position="103"/>
        <end position="128"/>
    </location>
</feature>
<keyword evidence="1" id="KW-0812">Transmembrane</keyword>
<keyword evidence="3" id="KW-1185">Reference proteome</keyword>
<evidence type="ECO:0000256" key="1">
    <source>
        <dbReference type="SAM" id="Phobius"/>
    </source>
</evidence>
<dbReference type="Proteomes" id="UP000276888">
    <property type="component" value="Chromosome"/>
</dbReference>
<accession>A0A3S9WF21</accession>
<evidence type="ECO:0000313" key="2">
    <source>
        <dbReference type="EMBL" id="AZS38663.1"/>
    </source>
</evidence>
<dbReference type="AlphaFoldDB" id="A0A3S9WF21"/>
<name>A0A3S9WF21_9MICO</name>
<proteinExistence type="predicted"/>
<dbReference type="RefSeq" id="WP_164734684.1">
    <property type="nucleotide sequence ID" value="NZ_CP031423.1"/>
</dbReference>
<organism evidence="2 3">
    <name type="scientific">Microbacterium lemovicicum</name>
    <dbReference type="NCBI Taxonomy" id="1072463"/>
    <lineage>
        <taxon>Bacteria</taxon>
        <taxon>Bacillati</taxon>
        <taxon>Actinomycetota</taxon>
        <taxon>Actinomycetes</taxon>
        <taxon>Micrococcales</taxon>
        <taxon>Microbacteriaceae</taxon>
        <taxon>Microbacterium</taxon>
    </lineage>
</organism>
<gene>
    <name evidence="2" type="ORF">CVS47_03322</name>
</gene>
<keyword evidence="1" id="KW-1133">Transmembrane helix</keyword>
<dbReference type="EMBL" id="CP031423">
    <property type="protein sequence ID" value="AZS38663.1"/>
    <property type="molecule type" value="Genomic_DNA"/>
</dbReference>
<evidence type="ECO:0000313" key="3">
    <source>
        <dbReference type="Proteomes" id="UP000276888"/>
    </source>
</evidence>
<evidence type="ECO:0008006" key="4">
    <source>
        <dbReference type="Google" id="ProtNLM"/>
    </source>
</evidence>